<name>A0AAI9TT95_PENTH</name>
<reference evidence="2" key="2">
    <citation type="journal article" date="2016" name="Fungal Biol.">
        <title>Ochratoxin A production by Penicillium thymicola.</title>
        <authorList>
            <person name="Nguyen H.D.T."/>
            <person name="McMullin D.R."/>
            <person name="Ponomareva E."/>
            <person name="Riley R."/>
            <person name="Pomraning K.R."/>
            <person name="Baker S.E."/>
            <person name="Seifert K.A."/>
        </authorList>
    </citation>
    <scope>NUCLEOTIDE SEQUENCE</scope>
    <source>
        <strain evidence="2">DAOM 180753</strain>
    </source>
</reference>
<comment type="caution">
    <text evidence="2">The sequence shown here is derived from an EMBL/GenBank/DDBJ whole genome shotgun (WGS) entry which is preliminary data.</text>
</comment>
<gene>
    <name evidence="2" type="ORF">VN97_g219</name>
</gene>
<feature type="compositionally biased region" description="Polar residues" evidence="1">
    <location>
        <begin position="53"/>
        <end position="63"/>
    </location>
</feature>
<evidence type="ECO:0000313" key="2">
    <source>
        <dbReference type="EMBL" id="KAJ9492985.1"/>
    </source>
</evidence>
<accession>A0AAI9TT95</accession>
<keyword evidence="3" id="KW-1185">Reference proteome</keyword>
<sequence length="72" mass="8187">MVAGKMNCSQSIETRTKLLLLGRAQFYLVIKKRQEVCTKTERARSRVPGSIRPQHSVSFTKESGPSIPRRQI</sequence>
<evidence type="ECO:0000313" key="3">
    <source>
        <dbReference type="Proteomes" id="UP001227192"/>
    </source>
</evidence>
<dbReference type="Proteomes" id="UP001227192">
    <property type="component" value="Unassembled WGS sequence"/>
</dbReference>
<proteinExistence type="predicted"/>
<evidence type="ECO:0000256" key="1">
    <source>
        <dbReference type="SAM" id="MobiDB-lite"/>
    </source>
</evidence>
<reference evidence="2" key="1">
    <citation type="submission" date="2015-06" db="EMBL/GenBank/DDBJ databases">
        <authorList>
            <person name="Nguyen H."/>
        </authorList>
    </citation>
    <scope>NUCLEOTIDE SEQUENCE</scope>
    <source>
        <strain evidence="2">DAOM 180753</strain>
    </source>
</reference>
<dbReference type="AlphaFoldDB" id="A0AAI9TT95"/>
<dbReference type="EMBL" id="LACB01000003">
    <property type="protein sequence ID" value="KAJ9492985.1"/>
    <property type="molecule type" value="Genomic_DNA"/>
</dbReference>
<protein>
    <submittedName>
        <fullName evidence="2">Uncharacterized protein</fullName>
    </submittedName>
</protein>
<organism evidence="2 3">
    <name type="scientific">Penicillium thymicola</name>
    <dbReference type="NCBI Taxonomy" id="293382"/>
    <lineage>
        <taxon>Eukaryota</taxon>
        <taxon>Fungi</taxon>
        <taxon>Dikarya</taxon>
        <taxon>Ascomycota</taxon>
        <taxon>Pezizomycotina</taxon>
        <taxon>Eurotiomycetes</taxon>
        <taxon>Eurotiomycetidae</taxon>
        <taxon>Eurotiales</taxon>
        <taxon>Aspergillaceae</taxon>
        <taxon>Penicillium</taxon>
    </lineage>
</organism>
<feature type="region of interest" description="Disordered" evidence="1">
    <location>
        <begin position="39"/>
        <end position="72"/>
    </location>
</feature>